<evidence type="ECO:0000313" key="7">
    <source>
        <dbReference type="EMBL" id="KPL59532.1"/>
    </source>
</evidence>
<dbReference type="PANTHER" id="PTHR38439:SF3">
    <property type="entry name" value="COPPER-RESISTANT CUPROPROTEIN COPI"/>
    <property type="match status" value="1"/>
</dbReference>
<dbReference type="PANTHER" id="PTHR38439">
    <property type="entry name" value="AURACYANIN-B"/>
    <property type="match status" value="1"/>
</dbReference>
<gene>
    <name evidence="7" type="ORF">AM506_11325</name>
</gene>
<evidence type="ECO:0000256" key="2">
    <source>
        <dbReference type="ARBA" id="ARBA00022723"/>
    </source>
</evidence>
<name>A0A0P6WTZ8_9BACI</name>
<feature type="domain" description="Blue (type 1) copper" evidence="6">
    <location>
        <begin position="191"/>
        <end position="291"/>
    </location>
</feature>
<sequence length="291" mass="32165">MIMAKVFRTKLDSMSFMMISMYTGMNVGLTLGILLGSHYQGDLFLSTLLSLGIGAFCGFIIGILHSVLSAIEGIMAGLMGGMMGAMLGEMIPITETITILKIFLLLSISSIFLFFILPGRPSSQPFVTKKWLVKPLFVSIIYVTLFASVELLISAPVSSDITKHPTDFNSHTHGEDTPHLNDLNTKNIVSLNMHYQPSIITIKKDILTKIVLHNEDQVEHDIEIKNIVTDRYIKKEQKRRVSSTKGTLHLHADANSSNQLEFVPAESGVYEFYCTIPGHKESGMSGTLIVN</sequence>
<dbReference type="AlphaFoldDB" id="A0A0P6WTZ8"/>
<dbReference type="InterPro" id="IPR033138">
    <property type="entry name" value="Cu_oxidase_CS"/>
</dbReference>
<keyword evidence="4" id="KW-0186">Copper</keyword>
<protein>
    <recommendedName>
        <fullName evidence="6">Blue (type 1) copper domain-containing protein</fullName>
    </recommendedName>
</protein>
<dbReference type="GO" id="GO:0009055">
    <property type="term" value="F:electron transfer activity"/>
    <property type="evidence" value="ECO:0007669"/>
    <property type="project" value="InterPro"/>
</dbReference>
<feature type="transmembrane region" description="Helical" evidence="5">
    <location>
        <begin position="131"/>
        <end position="153"/>
    </location>
</feature>
<dbReference type="PROSITE" id="PS00196">
    <property type="entry name" value="COPPER_BLUE"/>
    <property type="match status" value="1"/>
</dbReference>
<evidence type="ECO:0000313" key="8">
    <source>
        <dbReference type="Proteomes" id="UP000050398"/>
    </source>
</evidence>
<keyword evidence="5" id="KW-0472">Membrane</keyword>
<accession>A0A0P6WTZ8</accession>
<evidence type="ECO:0000256" key="4">
    <source>
        <dbReference type="ARBA" id="ARBA00023008"/>
    </source>
</evidence>
<keyword evidence="5" id="KW-0812">Transmembrane</keyword>
<evidence type="ECO:0000256" key="1">
    <source>
        <dbReference type="ARBA" id="ARBA00022448"/>
    </source>
</evidence>
<feature type="transmembrane region" description="Helical" evidence="5">
    <location>
        <begin position="99"/>
        <end position="119"/>
    </location>
</feature>
<keyword evidence="3" id="KW-0249">Electron transport</keyword>
<feature type="transmembrane region" description="Helical" evidence="5">
    <location>
        <begin position="43"/>
        <end position="64"/>
    </location>
</feature>
<reference evidence="7 8" key="1">
    <citation type="submission" date="2015-08" db="EMBL/GenBank/DDBJ databases">
        <title>Draft Genome Sequence of Bacillus vietnamensis UCD-SED5.</title>
        <authorList>
            <person name="Lee R.D."/>
            <person name="Jospin G."/>
            <person name="Lang J.M."/>
            <person name="Coil D.A."/>
            <person name="Eisen J.A."/>
        </authorList>
    </citation>
    <scope>NUCLEOTIDE SEQUENCE [LARGE SCALE GENOMIC DNA]</scope>
    <source>
        <strain evidence="7 8">UCD-SED5</strain>
    </source>
</reference>
<feature type="transmembrane region" description="Helical" evidence="5">
    <location>
        <begin position="70"/>
        <end position="87"/>
    </location>
</feature>
<evidence type="ECO:0000256" key="3">
    <source>
        <dbReference type="ARBA" id="ARBA00022982"/>
    </source>
</evidence>
<dbReference type="PATRIC" id="fig|218284.4.peg.3971"/>
<dbReference type="PROSITE" id="PS00079">
    <property type="entry name" value="MULTICOPPER_OXIDASE1"/>
    <property type="match status" value="1"/>
</dbReference>
<keyword evidence="1" id="KW-0813">Transport</keyword>
<dbReference type="InterPro" id="IPR028871">
    <property type="entry name" value="BlueCu_1_BS"/>
</dbReference>
<dbReference type="InterPro" id="IPR000923">
    <property type="entry name" value="BlueCu_1"/>
</dbReference>
<proteinExistence type="predicted"/>
<dbReference type="EMBL" id="LIXZ01000007">
    <property type="protein sequence ID" value="KPL59532.1"/>
    <property type="molecule type" value="Genomic_DNA"/>
</dbReference>
<keyword evidence="2" id="KW-0479">Metal-binding</keyword>
<organism evidence="7 8">
    <name type="scientific">Rossellomorea vietnamensis</name>
    <dbReference type="NCBI Taxonomy" id="218284"/>
    <lineage>
        <taxon>Bacteria</taxon>
        <taxon>Bacillati</taxon>
        <taxon>Bacillota</taxon>
        <taxon>Bacilli</taxon>
        <taxon>Bacillales</taxon>
        <taxon>Bacillaceae</taxon>
        <taxon>Rossellomorea</taxon>
    </lineage>
</organism>
<evidence type="ECO:0000259" key="6">
    <source>
        <dbReference type="Pfam" id="PF00127"/>
    </source>
</evidence>
<keyword evidence="5" id="KW-1133">Transmembrane helix</keyword>
<dbReference type="InterPro" id="IPR008972">
    <property type="entry name" value="Cupredoxin"/>
</dbReference>
<comment type="caution">
    <text evidence="7">The sequence shown here is derived from an EMBL/GenBank/DDBJ whole genome shotgun (WGS) entry which is preliminary data.</text>
</comment>
<dbReference type="RefSeq" id="WP_060672596.1">
    <property type="nucleotide sequence ID" value="NZ_LIXZ01000007.1"/>
</dbReference>
<dbReference type="Proteomes" id="UP000050398">
    <property type="component" value="Unassembled WGS sequence"/>
</dbReference>
<dbReference type="SUPFAM" id="SSF49503">
    <property type="entry name" value="Cupredoxins"/>
    <property type="match status" value="1"/>
</dbReference>
<feature type="transmembrane region" description="Helical" evidence="5">
    <location>
        <begin position="16"/>
        <end position="36"/>
    </location>
</feature>
<dbReference type="OrthoDB" id="9816061at2"/>
<dbReference type="Pfam" id="PF00127">
    <property type="entry name" value="Copper-bind"/>
    <property type="match status" value="1"/>
</dbReference>
<dbReference type="GO" id="GO:0005507">
    <property type="term" value="F:copper ion binding"/>
    <property type="evidence" value="ECO:0007669"/>
    <property type="project" value="InterPro"/>
</dbReference>
<dbReference type="Gene3D" id="2.60.40.420">
    <property type="entry name" value="Cupredoxins - blue copper proteins"/>
    <property type="match status" value="1"/>
</dbReference>
<dbReference type="InterPro" id="IPR050845">
    <property type="entry name" value="Cu-binding_ET"/>
</dbReference>
<evidence type="ECO:0000256" key="5">
    <source>
        <dbReference type="SAM" id="Phobius"/>
    </source>
</evidence>